<dbReference type="InterPro" id="IPR013762">
    <property type="entry name" value="Integrase-like_cat_sf"/>
</dbReference>
<name>A0A8K2A2L9_9CYAN</name>
<dbReference type="InterPro" id="IPR009057">
    <property type="entry name" value="Homeodomain-like_sf"/>
</dbReference>
<evidence type="ECO:0000259" key="5">
    <source>
        <dbReference type="PROSITE" id="PS50977"/>
    </source>
</evidence>
<dbReference type="EMBL" id="WVIC01000052">
    <property type="protein sequence ID" value="NCJ08437.1"/>
    <property type="molecule type" value="Genomic_DNA"/>
</dbReference>
<organism evidence="6 7">
    <name type="scientific">Petrachloros mirabilis ULC683</name>
    <dbReference type="NCBI Taxonomy" id="2781853"/>
    <lineage>
        <taxon>Bacteria</taxon>
        <taxon>Bacillati</taxon>
        <taxon>Cyanobacteriota</taxon>
        <taxon>Cyanophyceae</taxon>
        <taxon>Synechococcales</taxon>
        <taxon>Petrachlorosaceae</taxon>
        <taxon>Petrachloros</taxon>
        <taxon>Petrachloros mirabilis</taxon>
    </lineage>
</organism>
<evidence type="ECO:0000256" key="3">
    <source>
        <dbReference type="PROSITE-ProRule" id="PRU00335"/>
    </source>
</evidence>
<dbReference type="Gene3D" id="1.10.357.10">
    <property type="entry name" value="Tetracycline Repressor, domain 2"/>
    <property type="match status" value="1"/>
</dbReference>
<accession>A0A8K2A2L9</accession>
<dbReference type="SUPFAM" id="SSF56349">
    <property type="entry name" value="DNA breaking-rejoining enzymes"/>
    <property type="match status" value="1"/>
</dbReference>
<dbReference type="SUPFAM" id="SSF46689">
    <property type="entry name" value="Homeodomain-like"/>
    <property type="match status" value="1"/>
</dbReference>
<dbReference type="InterPro" id="IPR011010">
    <property type="entry name" value="DNA_brk_join_enz"/>
</dbReference>
<dbReference type="GO" id="GO:0015074">
    <property type="term" value="P:DNA integration"/>
    <property type="evidence" value="ECO:0007669"/>
    <property type="project" value="InterPro"/>
</dbReference>
<protein>
    <submittedName>
        <fullName evidence="6">TetR family transcriptional regulator</fullName>
    </submittedName>
</protein>
<keyword evidence="7" id="KW-1185">Reference proteome</keyword>
<feature type="DNA-binding region" description="H-T-H motif" evidence="3">
    <location>
        <begin position="29"/>
        <end position="48"/>
    </location>
</feature>
<dbReference type="RefSeq" id="WP_161826910.1">
    <property type="nucleotide sequence ID" value="NZ_WVIC01000052.1"/>
</dbReference>
<feature type="region of interest" description="Disordered" evidence="4">
    <location>
        <begin position="196"/>
        <end position="215"/>
    </location>
</feature>
<dbReference type="GO" id="GO:0000976">
    <property type="term" value="F:transcription cis-regulatory region binding"/>
    <property type="evidence" value="ECO:0007669"/>
    <property type="project" value="TreeGrafter"/>
</dbReference>
<gene>
    <name evidence="6" type="ORF">GS597_18375</name>
</gene>
<evidence type="ECO:0000256" key="1">
    <source>
        <dbReference type="ARBA" id="ARBA00023125"/>
    </source>
</evidence>
<dbReference type="Pfam" id="PF00440">
    <property type="entry name" value="TetR_N"/>
    <property type="match status" value="1"/>
</dbReference>
<dbReference type="PRINTS" id="PR00455">
    <property type="entry name" value="HTHTETR"/>
</dbReference>
<evidence type="ECO:0000313" key="6">
    <source>
        <dbReference type="EMBL" id="NCJ08437.1"/>
    </source>
</evidence>
<dbReference type="Gene3D" id="1.10.10.60">
    <property type="entry name" value="Homeodomain-like"/>
    <property type="match status" value="1"/>
</dbReference>
<dbReference type="PANTHER" id="PTHR30055">
    <property type="entry name" value="HTH-TYPE TRANSCRIPTIONAL REGULATOR RUTR"/>
    <property type="match status" value="1"/>
</dbReference>
<dbReference type="PANTHER" id="PTHR30055:SF226">
    <property type="entry name" value="HTH-TYPE TRANSCRIPTIONAL REGULATOR PKSA"/>
    <property type="match status" value="1"/>
</dbReference>
<keyword evidence="2" id="KW-0233">DNA recombination</keyword>
<comment type="caution">
    <text evidence="6">The sequence shown here is derived from an EMBL/GenBank/DDBJ whole genome shotgun (WGS) entry which is preliminary data.</text>
</comment>
<evidence type="ECO:0000256" key="2">
    <source>
        <dbReference type="ARBA" id="ARBA00023172"/>
    </source>
</evidence>
<dbReference type="GO" id="GO:0006310">
    <property type="term" value="P:DNA recombination"/>
    <property type="evidence" value="ECO:0007669"/>
    <property type="project" value="UniProtKB-KW"/>
</dbReference>
<dbReference type="PROSITE" id="PS50977">
    <property type="entry name" value="HTH_TETR_2"/>
    <property type="match status" value="1"/>
</dbReference>
<reference evidence="6" key="1">
    <citation type="submission" date="2019-12" db="EMBL/GenBank/DDBJ databases">
        <title>High-Quality draft genome sequences of three cyanobacteria isolated from the limestone walls of the Old Cathedral of Coimbra.</title>
        <authorList>
            <person name="Tiago I."/>
            <person name="Soares F."/>
            <person name="Portugal A."/>
        </authorList>
    </citation>
    <scope>NUCLEOTIDE SEQUENCE [LARGE SCALE GENOMIC DNA]</scope>
    <source>
        <strain evidence="6">C</strain>
    </source>
</reference>
<dbReference type="Gene3D" id="1.10.443.10">
    <property type="entry name" value="Intergrase catalytic core"/>
    <property type="match status" value="1"/>
</dbReference>
<dbReference type="GO" id="GO:0003700">
    <property type="term" value="F:DNA-binding transcription factor activity"/>
    <property type="evidence" value="ECO:0007669"/>
    <property type="project" value="TreeGrafter"/>
</dbReference>
<keyword evidence="1 3" id="KW-0238">DNA-binding</keyword>
<sequence>MTAQRKSTRQRLVQAALQLFAAQGVTETTTRQIAELADVNEVTLFRHFGSKHGLLLAVIEEAEIFTQLGQTLGQQAQQAVSATQALRLYADGHLRALEQIPEFVRSLVGEAGHYPVENREAIGRGLTQIHRYAVQYLTQVALRSPLSGALTPAQLAALLNTLLLGYAVIEFTTEFHELWPGRDAFIADAIALLQPPEPTSSSQSASASDLPSRDTDRVMDLPTPLVRAIFQQARKAGLQDYAMAYVLFGAGLSAQEISQLLTVHSLCDPQQHILQVGHRQVPLNQWILGHRYGSHTKNPLTQWLKSRKDDHPALFLNDGGSSLTETDIHGRWQAMTTDILTPIGQPPRLENAQDTWRVEMLVRGISLEALSLLAGCTPAQLQPYVSRAEAKAALEQALRLDQRPSKMDNG</sequence>
<proteinExistence type="predicted"/>
<dbReference type="AlphaFoldDB" id="A0A8K2A2L9"/>
<feature type="domain" description="HTH tetR-type" evidence="5">
    <location>
        <begin position="6"/>
        <end position="66"/>
    </location>
</feature>
<evidence type="ECO:0000313" key="7">
    <source>
        <dbReference type="Proteomes" id="UP000607397"/>
    </source>
</evidence>
<dbReference type="InterPro" id="IPR001647">
    <property type="entry name" value="HTH_TetR"/>
</dbReference>
<dbReference type="InterPro" id="IPR050109">
    <property type="entry name" value="HTH-type_TetR-like_transc_reg"/>
</dbReference>
<dbReference type="Proteomes" id="UP000607397">
    <property type="component" value="Unassembled WGS sequence"/>
</dbReference>
<evidence type="ECO:0000256" key="4">
    <source>
        <dbReference type="SAM" id="MobiDB-lite"/>
    </source>
</evidence>